<accession>A0ABT5N383</accession>
<comment type="caution">
    <text evidence="1">The sequence shown here is derived from an EMBL/GenBank/DDBJ whole genome shotgun (WGS) entry which is preliminary data.</text>
</comment>
<dbReference type="EMBL" id="JAQSIP010000012">
    <property type="protein sequence ID" value="MDD0840762.1"/>
    <property type="molecule type" value="Genomic_DNA"/>
</dbReference>
<proteinExistence type="predicted"/>
<keyword evidence="2" id="KW-1185">Reference proteome</keyword>
<gene>
    <name evidence="1" type="ORF">PSQ40_19455</name>
</gene>
<protein>
    <submittedName>
        <fullName evidence="1">Uncharacterized protein</fullName>
    </submittedName>
</protein>
<dbReference type="RefSeq" id="WP_273953545.1">
    <property type="nucleotide sequence ID" value="NZ_JAQSIP010000012.1"/>
</dbReference>
<name>A0ABT5N383_9BURK</name>
<evidence type="ECO:0000313" key="2">
    <source>
        <dbReference type="Proteomes" id="UP001528673"/>
    </source>
</evidence>
<dbReference type="Proteomes" id="UP001528673">
    <property type="component" value="Unassembled WGS sequence"/>
</dbReference>
<sequence length="151" mass="17726">MAYEMQWLKLGAYTKYTGLVTQDEFFRSLDELHQHPDFGIFRFSIRDLRDCNTELLSNQGLLRYASRFLAARMMNPRIYSAILVDDSQVWPMAHRLKELAPQMLEIFEETSEVTQWLQLMTNVPIDCLGHGRWHHAYSAGPVMAQQIFRGR</sequence>
<organism evidence="1 2">
    <name type="scientific">Curvibacter cyanobacteriorum</name>
    <dbReference type="NCBI Taxonomy" id="3026422"/>
    <lineage>
        <taxon>Bacteria</taxon>
        <taxon>Pseudomonadati</taxon>
        <taxon>Pseudomonadota</taxon>
        <taxon>Betaproteobacteria</taxon>
        <taxon>Burkholderiales</taxon>
        <taxon>Comamonadaceae</taxon>
        <taxon>Curvibacter</taxon>
    </lineage>
</organism>
<reference evidence="1 2" key="1">
    <citation type="submission" date="2023-02" db="EMBL/GenBank/DDBJ databases">
        <title>Bacterial whole genomic sequence of Curvibacter sp. HBC61.</title>
        <authorList>
            <person name="Le V."/>
            <person name="Ko S.-R."/>
            <person name="Ahn C.-Y."/>
            <person name="Oh H.-M."/>
        </authorList>
    </citation>
    <scope>NUCLEOTIDE SEQUENCE [LARGE SCALE GENOMIC DNA]</scope>
    <source>
        <strain evidence="1 2">HBC61</strain>
    </source>
</reference>
<evidence type="ECO:0000313" key="1">
    <source>
        <dbReference type="EMBL" id="MDD0840762.1"/>
    </source>
</evidence>